<reference evidence="7" key="1">
    <citation type="submission" date="2021-02" db="EMBL/GenBank/DDBJ databases">
        <authorList>
            <person name="Dougan E. K."/>
            <person name="Rhodes N."/>
            <person name="Thang M."/>
            <person name="Chan C."/>
        </authorList>
    </citation>
    <scope>NUCLEOTIDE SEQUENCE</scope>
</reference>
<dbReference type="OrthoDB" id="415483at2759"/>
<feature type="transmembrane region" description="Helical" evidence="5">
    <location>
        <begin position="173"/>
        <end position="199"/>
    </location>
</feature>
<feature type="non-terminal residue" evidence="7">
    <location>
        <position position="252"/>
    </location>
</feature>
<evidence type="ECO:0000256" key="3">
    <source>
        <dbReference type="ARBA" id="ARBA00023136"/>
    </source>
</evidence>
<dbReference type="Proteomes" id="UP000601435">
    <property type="component" value="Unassembled WGS sequence"/>
</dbReference>
<keyword evidence="2 5" id="KW-1133">Transmembrane helix</keyword>
<evidence type="ECO:0000256" key="2">
    <source>
        <dbReference type="ARBA" id="ARBA00022989"/>
    </source>
</evidence>
<dbReference type="EMBL" id="CAJNJA010016925">
    <property type="protein sequence ID" value="CAE7390857.1"/>
    <property type="molecule type" value="Genomic_DNA"/>
</dbReference>
<evidence type="ECO:0000259" key="6">
    <source>
        <dbReference type="Pfam" id="PF06472"/>
    </source>
</evidence>
<keyword evidence="1 5" id="KW-0812">Transmembrane</keyword>
<dbReference type="GO" id="GO:0016020">
    <property type="term" value="C:membrane"/>
    <property type="evidence" value="ECO:0007669"/>
    <property type="project" value="InterPro"/>
</dbReference>
<dbReference type="InterPro" id="IPR011527">
    <property type="entry name" value="ABC1_TM_dom"/>
</dbReference>
<name>A0A812QE24_9DINO</name>
<evidence type="ECO:0000256" key="4">
    <source>
        <dbReference type="SAM" id="MobiDB-lite"/>
    </source>
</evidence>
<evidence type="ECO:0000256" key="1">
    <source>
        <dbReference type="ARBA" id="ARBA00022692"/>
    </source>
</evidence>
<evidence type="ECO:0000313" key="8">
    <source>
        <dbReference type="Proteomes" id="UP000601435"/>
    </source>
</evidence>
<organism evidence="7 8">
    <name type="scientific">Symbiodinium necroappetens</name>
    <dbReference type="NCBI Taxonomy" id="1628268"/>
    <lineage>
        <taxon>Eukaryota</taxon>
        <taxon>Sar</taxon>
        <taxon>Alveolata</taxon>
        <taxon>Dinophyceae</taxon>
        <taxon>Suessiales</taxon>
        <taxon>Symbiodiniaceae</taxon>
        <taxon>Symbiodinium</taxon>
    </lineage>
</organism>
<protein>
    <recommendedName>
        <fullName evidence="6">ABC transmembrane type-1 domain-containing protein</fullName>
    </recommendedName>
</protein>
<feature type="domain" description="ABC transmembrane type-1" evidence="6">
    <location>
        <begin position="116"/>
        <end position="252"/>
    </location>
</feature>
<evidence type="ECO:0000313" key="7">
    <source>
        <dbReference type="EMBL" id="CAE7390857.1"/>
    </source>
</evidence>
<feature type="compositionally biased region" description="Polar residues" evidence="4">
    <location>
        <begin position="1"/>
        <end position="35"/>
    </location>
</feature>
<accession>A0A812QE24</accession>
<gene>
    <name evidence="7" type="ORF">SNEC2469_LOCUS10621</name>
</gene>
<keyword evidence="8" id="KW-1185">Reference proteome</keyword>
<feature type="transmembrane region" description="Helical" evidence="5">
    <location>
        <begin position="125"/>
        <end position="145"/>
    </location>
</feature>
<dbReference type="GO" id="GO:0140359">
    <property type="term" value="F:ABC-type transporter activity"/>
    <property type="evidence" value="ECO:0007669"/>
    <property type="project" value="InterPro"/>
</dbReference>
<dbReference type="Pfam" id="PF06472">
    <property type="entry name" value="ABC_membrane_2"/>
    <property type="match status" value="1"/>
</dbReference>
<sequence length="252" mass="28617">MESAALIQTRSTNSRTVSKSTNVGNQTVNKASRANVSEDEPPTSFETAVSQTIFGNRQTEHAVMVAVMLLIGIAAFELVHLDCTGVDLTSPFHLFDDVQRQQSQAKEGPLRGAMRLWKLYLTERWRLSAVCIGLISAMILMHQYANLLLVDWADKFWGKLSDWNSAKDGMMHWYQLQALCAQFLMYALMALFATAYRYYLTSMFVLLVRENVTERYTSNWLSDFSSYRLELTKGQDGADASNPDQRIQEDVQ</sequence>
<proteinExistence type="predicted"/>
<comment type="caution">
    <text evidence="7">The sequence shown here is derived from an EMBL/GenBank/DDBJ whole genome shotgun (WGS) entry which is preliminary data.</text>
</comment>
<keyword evidence="3 5" id="KW-0472">Membrane</keyword>
<dbReference type="GO" id="GO:0005524">
    <property type="term" value="F:ATP binding"/>
    <property type="evidence" value="ECO:0007669"/>
    <property type="project" value="InterPro"/>
</dbReference>
<dbReference type="AlphaFoldDB" id="A0A812QE24"/>
<evidence type="ECO:0000256" key="5">
    <source>
        <dbReference type="SAM" id="Phobius"/>
    </source>
</evidence>
<feature type="region of interest" description="Disordered" evidence="4">
    <location>
        <begin position="1"/>
        <end position="44"/>
    </location>
</feature>